<proteinExistence type="predicted"/>
<dbReference type="AlphaFoldDB" id="A0A8S3Q1C9"/>
<protein>
    <submittedName>
        <fullName evidence="1">Uncharacterized protein</fullName>
    </submittedName>
</protein>
<evidence type="ECO:0000313" key="2">
    <source>
        <dbReference type="Proteomes" id="UP000683360"/>
    </source>
</evidence>
<name>A0A8S3Q1C9_MYTED</name>
<comment type="caution">
    <text evidence="1">The sequence shown here is derived from an EMBL/GenBank/DDBJ whole genome shotgun (WGS) entry which is preliminary data.</text>
</comment>
<dbReference type="EMBL" id="CAJPWZ010000271">
    <property type="protein sequence ID" value="CAG2188627.1"/>
    <property type="molecule type" value="Genomic_DNA"/>
</dbReference>
<dbReference type="PANTHER" id="PTHR16897:SF2">
    <property type="entry name" value="OS03G0226600 PROTEIN"/>
    <property type="match status" value="1"/>
</dbReference>
<keyword evidence="2" id="KW-1185">Reference proteome</keyword>
<organism evidence="1 2">
    <name type="scientific">Mytilus edulis</name>
    <name type="common">Blue mussel</name>
    <dbReference type="NCBI Taxonomy" id="6550"/>
    <lineage>
        <taxon>Eukaryota</taxon>
        <taxon>Metazoa</taxon>
        <taxon>Spiralia</taxon>
        <taxon>Lophotrochozoa</taxon>
        <taxon>Mollusca</taxon>
        <taxon>Bivalvia</taxon>
        <taxon>Autobranchia</taxon>
        <taxon>Pteriomorphia</taxon>
        <taxon>Mytilida</taxon>
        <taxon>Mytiloidea</taxon>
        <taxon>Mytilidae</taxon>
        <taxon>Mytilinae</taxon>
        <taxon>Mytilus</taxon>
    </lineage>
</organism>
<reference evidence="1" key="1">
    <citation type="submission" date="2021-03" db="EMBL/GenBank/DDBJ databases">
        <authorList>
            <person name="Bekaert M."/>
        </authorList>
    </citation>
    <scope>NUCLEOTIDE SEQUENCE</scope>
</reference>
<gene>
    <name evidence="1" type="ORF">MEDL_4036</name>
</gene>
<sequence>MNITIGSMDMTTGIFIDNLSVQKVNLTTASPGGHVIGHVVYLHEWSSIHGSWGFADPESPVIDYSWAIGYASGGTQIQPFRSVGLMNFGFNNNVTLVHNTYIYITAIATNGADLRGISYSDPILVDLTPPDISGDEDAWEFNEVVANWDYEDPESGILFCKWAVVITAMSAYKEFPYSVLIGRTIYTTLTCENNAGLISTKSANGVKISNQPPSTASAVVETMPLSMTEYTPQINNQGV</sequence>
<dbReference type="OrthoDB" id="6112879at2759"/>
<dbReference type="Proteomes" id="UP000683360">
    <property type="component" value="Unassembled WGS sequence"/>
</dbReference>
<dbReference type="PANTHER" id="PTHR16897">
    <property type="entry name" value="OS10G0105400 PROTEIN"/>
    <property type="match status" value="1"/>
</dbReference>
<evidence type="ECO:0000313" key="1">
    <source>
        <dbReference type="EMBL" id="CAG2188627.1"/>
    </source>
</evidence>
<accession>A0A8S3Q1C9</accession>